<dbReference type="GO" id="GO:0000287">
    <property type="term" value="F:magnesium ion binding"/>
    <property type="evidence" value="ECO:0007669"/>
    <property type="project" value="UniProtKB-UniRule"/>
</dbReference>
<keyword evidence="7 11" id="KW-0479">Metal-binding</keyword>
<sequence length="174" mass="19316">MAEATPQVIIYTDGGCHGNPGVGGWAAVLLNGKHRKEIHGGEPATTNNRMELRAAIESLKLLTKPCAVTLHTDSQYVRNGITKWLFGWKRNQWKTAAKQPVKNSDLWRALDDAVSRHQVIWQWVKGHAGNPENERCDELAQLAMQTIKSRHTRQELASALTAFKAANDTSPSLL</sequence>
<feature type="binding site" evidence="11">
    <location>
        <position position="73"/>
    </location>
    <ligand>
        <name>Mg(2+)</name>
        <dbReference type="ChEBI" id="CHEBI:18420"/>
        <label>1</label>
    </ligand>
</feature>
<reference evidence="13 14" key="1">
    <citation type="submission" date="2019-05" db="EMBL/GenBank/DDBJ databases">
        <title>Verrucobacter flavum gen. nov., sp. nov. a new member of the family Verrucomicrobiaceae.</title>
        <authorList>
            <person name="Szuroczki S."/>
            <person name="Abbaszade G."/>
            <person name="Szabo A."/>
            <person name="Felfoldi T."/>
            <person name="Schumann P."/>
            <person name="Boka K."/>
            <person name="Keki Z."/>
            <person name="Toumi M."/>
            <person name="Toth E."/>
        </authorList>
    </citation>
    <scope>NUCLEOTIDE SEQUENCE [LARGE SCALE GENOMIC DNA]</scope>
    <source>
        <strain evidence="13 14">MG-N-17</strain>
    </source>
</reference>
<evidence type="ECO:0000256" key="10">
    <source>
        <dbReference type="ARBA" id="ARBA00022842"/>
    </source>
</evidence>
<evidence type="ECO:0000256" key="3">
    <source>
        <dbReference type="ARBA" id="ARBA00005300"/>
    </source>
</evidence>
<evidence type="ECO:0000256" key="7">
    <source>
        <dbReference type="ARBA" id="ARBA00022723"/>
    </source>
</evidence>
<comment type="caution">
    <text evidence="13">The sequence shown here is derived from an EMBL/GenBank/DDBJ whole genome shotgun (WGS) entry which is preliminary data.</text>
</comment>
<dbReference type="InterPro" id="IPR022892">
    <property type="entry name" value="RNaseHI"/>
</dbReference>
<feature type="binding site" evidence="11">
    <location>
        <position position="137"/>
    </location>
    <ligand>
        <name>Mg(2+)</name>
        <dbReference type="ChEBI" id="CHEBI:18420"/>
        <label>2</label>
    </ligand>
</feature>
<evidence type="ECO:0000256" key="1">
    <source>
        <dbReference type="ARBA" id="ARBA00000077"/>
    </source>
</evidence>
<proteinExistence type="inferred from homology"/>
<dbReference type="RefSeq" id="WP_138086793.1">
    <property type="nucleotide sequence ID" value="NZ_VAUV01000009.1"/>
</dbReference>
<dbReference type="EMBL" id="VAUV01000009">
    <property type="protein sequence ID" value="TLD70194.1"/>
    <property type="molecule type" value="Genomic_DNA"/>
</dbReference>
<evidence type="ECO:0000256" key="6">
    <source>
        <dbReference type="ARBA" id="ARBA00022722"/>
    </source>
</evidence>
<evidence type="ECO:0000256" key="11">
    <source>
        <dbReference type="HAMAP-Rule" id="MF_00042"/>
    </source>
</evidence>
<dbReference type="Pfam" id="PF00075">
    <property type="entry name" value="RNase_H"/>
    <property type="match status" value="1"/>
</dbReference>
<protein>
    <recommendedName>
        <fullName evidence="5 11">Ribonuclease H</fullName>
        <shortName evidence="11">RNase H</shortName>
        <ecNumber evidence="5 11">3.1.26.4</ecNumber>
    </recommendedName>
</protein>
<keyword evidence="11" id="KW-0963">Cytoplasm</keyword>
<name>A0A5R8KD04_9BACT</name>
<comment type="cofactor">
    <cofactor evidence="11">
        <name>Mg(2+)</name>
        <dbReference type="ChEBI" id="CHEBI:18420"/>
    </cofactor>
    <text evidence="11">Binds 1 Mg(2+) ion per subunit. May bind a second metal ion at a regulatory site, or after substrate binding.</text>
</comment>
<evidence type="ECO:0000256" key="2">
    <source>
        <dbReference type="ARBA" id="ARBA00004065"/>
    </source>
</evidence>
<evidence type="ECO:0000256" key="4">
    <source>
        <dbReference type="ARBA" id="ARBA00011245"/>
    </source>
</evidence>
<feature type="binding site" evidence="11">
    <location>
        <position position="13"/>
    </location>
    <ligand>
        <name>Mg(2+)</name>
        <dbReference type="ChEBI" id="CHEBI:18420"/>
        <label>2</label>
    </ligand>
</feature>
<keyword evidence="6 11" id="KW-0540">Nuclease</keyword>
<evidence type="ECO:0000259" key="12">
    <source>
        <dbReference type="PROSITE" id="PS50879"/>
    </source>
</evidence>
<evidence type="ECO:0000256" key="9">
    <source>
        <dbReference type="ARBA" id="ARBA00022801"/>
    </source>
</evidence>
<comment type="subcellular location">
    <subcellularLocation>
        <location evidence="11">Cytoplasm</location>
    </subcellularLocation>
</comment>
<evidence type="ECO:0000313" key="13">
    <source>
        <dbReference type="EMBL" id="TLD70194.1"/>
    </source>
</evidence>
<dbReference type="PANTHER" id="PTHR10642">
    <property type="entry name" value="RIBONUCLEASE H1"/>
    <property type="match status" value="1"/>
</dbReference>
<dbReference type="GO" id="GO:0005737">
    <property type="term" value="C:cytoplasm"/>
    <property type="evidence" value="ECO:0007669"/>
    <property type="project" value="UniProtKB-SubCell"/>
</dbReference>
<evidence type="ECO:0000256" key="5">
    <source>
        <dbReference type="ARBA" id="ARBA00012180"/>
    </source>
</evidence>
<dbReference type="AlphaFoldDB" id="A0A5R8KD04"/>
<dbReference type="FunFam" id="3.30.420.10:FF:000089">
    <property type="entry name" value="Ribonuclease H"/>
    <property type="match status" value="1"/>
</dbReference>
<dbReference type="InterPro" id="IPR050092">
    <property type="entry name" value="RNase_H"/>
</dbReference>
<dbReference type="GO" id="GO:0003676">
    <property type="term" value="F:nucleic acid binding"/>
    <property type="evidence" value="ECO:0007669"/>
    <property type="project" value="InterPro"/>
</dbReference>
<dbReference type="GO" id="GO:0043137">
    <property type="term" value="P:DNA replication, removal of RNA primer"/>
    <property type="evidence" value="ECO:0007669"/>
    <property type="project" value="TreeGrafter"/>
</dbReference>
<evidence type="ECO:0000313" key="14">
    <source>
        <dbReference type="Proteomes" id="UP000306196"/>
    </source>
</evidence>
<dbReference type="InterPro" id="IPR012337">
    <property type="entry name" value="RNaseH-like_sf"/>
</dbReference>
<dbReference type="SUPFAM" id="SSF53098">
    <property type="entry name" value="Ribonuclease H-like"/>
    <property type="match status" value="1"/>
</dbReference>
<keyword evidence="14" id="KW-1185">Reference proteome</keyword>
<dbReference type="PANTHER" id="PTHR10642:SF26">
    <property type="entry name" value="RIBONUCLEASE H1"/>
    <property type="match status" value="1"/>
</dbReference>
<dbReference type="GO" id="GO:0004523">
    <property type="term" value="F:RNA-DNA hybrid ribonuclease activity"/>
    <property type="evidence" value="ECO:0007669"/>
    <property type="project" value="UniProtKB-UniRule"/>
</dbReference>
<feature type="binding site" evidence="11">
    <location>
        <position position="51"/>
    </location>
    <ligand>
        <name>Mg(2+)</name>
        <dbReference type="ChEBI" id="CHEBI:18420"/>
        <label>1</label>
    </ligand>
</feature>
<keyword evidence="10 11" id="KW-0460">Magnesium</keyword>
<dbReference type="InterPro" id="IPR002156">
    <property type="entry name" value="RNaseH_domain"/>
</dbReference>
<gene>
    <name evidence="11 13" type="primary">rnhA</name>
    <name evidence="13" type="ORF">FEM03_13470</name>
</gene>
<accession>A0A5R8KD04</accession>
<dbReference type="InterPro" id="IPR036397">
    <property type="entry name" value="RNaseH_sf"/>
</dbReference>
<comment type="subunit">
    <text evidence="4 11">Monomer.</text>
</comment>
<keyword evidence="9 11" id="KW-0378">Hydrolase</keyword>
<evidence type="ECO:0000256" key="8">
    <source>
        <dbReference type="ARBA" id="ARBA00022759"/>
    </source>
</evidence>
<comment type="similarity">
    <text evidence="3 11">Belongs to the RNase H family.</text>
</comment>
<keyword evidence="8 11" id="KW-0255">Endonuclease</keyword>
<dbReference type="EC" id="3.1.26.4" evidence="5 11"/>
<dbReference type="PROSITE" id="PS50879">
    <property type="entry name" value="RNASE_H_1"/>
    <property type="match status" value="1"/>
</dbReference>
<dbReference type="Proteomes" id="UP000306196">
    <property type="component" value="Unassembled WGS sequence"/>
</dbReference>
<comment type="function">
    <text evidence="2 11">Endonuclease that specifically degrades the RNA of RNA-DNA hybrids.</text>
</comment>
<feature type="domain" description="RNase H type-1" evidence="12">
    <location>
        <begin position="4"/>
        <end position="145"/>
    </location>
</feature>
<dbReference type="NCBIfam" id="NF001236">
    <property type="entry name" value="PRK00203.1"/>
    <property type="match status" value="1"/>
</dbReference>
<dbReference type="Gene3D" id="3.30.420.10">
    <property type="entry name" value="Ribonuclease H-like superfamily/Ribonuclease H"/>
    <property type="match status" value="1"/>
</dbReference>
<organism evidence="13 14">
    <name type="scientific">Phragmitibacter flavus</name>
    <dbReference type="NCBI Taxonomy" id="2576071"/>
    <lineage>
        <taxon>Bacteria</taxon>
        <taxon>Pseudomonadati</taxon>
        <taxon>Verrucomicrobiota</taxon>
        <taxon>Verrucomicrobiia</taxon>
        <taxon>Verrucomicrobiales</taxon>
        <taxon>Verrucomicrobiaceae</taxon>
        <taxon>Phragmitibacter</taxon>
    </lineage>
</organism>
<feature type="binding site" evidence="11">
    <location>
        <position position="13"/>
    </location>
    <ligand>
        <name>Mg(2+)</name>
        <dbReference type="ChEBI" id="CHEBI:18420"/>
        <label>1</label>
    </ligand>
</feature>
<dbReference type="OrthoDB" id="7845843at2"/>
<comment type="catalytic activity">
    <reaction evidence="1 11">
        <text>Endonucleolytic cleavage to 5'-phosphomonoester.</text>
        <dbReference type="EC" id="3.1.26.4"/>
    </reaction>
</comment>
<dbReference type="HAMAP" id="MF_00042">
    <property type="entry name" value="RNase_H"/>
    <property type="match status" value="1"/>
</dbReference>
<dbReference type="CDD" id="cd09278">
    <property type="entry name" value="RNase_HI_prokaryote_like"/>
    <property type="match status" value="1"/>
</dbReference>